<dbReference type="InterPro" id="IPR025674">
    <property type="entry name" value="Imm6"/>
</dbReference>
<organism evidence="1 2">
    <name type="scientific">Streptococcus oralis</name>
    <dbReference type="NCBI Taxonomy" id="1303"/>
    <lineage>
        <taxon>Bacteria</taxon>
        <taxon>Bacillati</taxon>
        <taxon>Bacillota</taxon>
        <taxon>Bacilli</taxon>
        <taxon>Lactobacillales</taxon>
        <taxon>Streptococcaceae</taxon>
        <taxon>Streptococcus</taxon>
    </lineage>
</organism>
<sequence length="158" mass="18427">MLTSYFMLIFAEAIANRMETEYTSHIRTALVACWSFLENRDKRGEELYRLLDDGTDFSGIFIYMQLDENEANGLLWDNISYAIGVTAKEAFEFENKKELPSPLENIELGLLDVFIGNLKEISMDLYHHVETVKRFINRNPYPSRESALKELDRLGLFR</sequence>
<dbReference type="RefSeq" id="WP_125456939.1">
    <property type="nucleotide sequence ID" value="NZ_RJNP01000001.1"/>
</dbReference>
<accession>A0A428C6U5</accession>
<dbReference type="Pfam" id="PF14434">
    <property type="entry name" value="Imm6"/>
    <property type="match status" value="1"/>
</dbReference>
<evidence type="ECO:0008006" key="3">
    <source>
        <dbReference type="Google" id="ProtNLM"/>
    </source>
</evidence>
<dbReference type="Proteomes" id="UP000269984">
    <property type="component" value="Unassembled WGS sequence"/>
</dbReference>
<name>A0A428C6U5_STROR</name>
<evidence type="ECO:0000313" key="2">
    <source>
        <dbReference type="Proteomes" id="UP000269984"/>
    </source>
</evidence>
<evidence type="ECO:0000313" key="1">
    <source>
        <dbReference type="EMBL" id="RSI73707.1"/>
    </source>
</evidence>
<dbReference type="AlphaFoldDB" id="A0A428C6U5"/>
<comment type="caution">
    <text evidence="1">The sequence shown here is derived from an EMBL/GenBank/DDBJ whole genome shotgun (WGS) entry which is preliminary data.</text>
</comment>
<gene>
    <name evidence="1" type="ORF">D8857_00560</name>
</gene>
<protein>
    <recommendedName>
        <fullName evidence="3">Immunity protein Imm6</fullName>
    </recommendedName>
</protein>
<dbReference type="EMBL" id="RJNP01000001">
    <property type="protein sequence ID" value="RSI73707.1"/>
    <property type="molecule type" value="Genomic_DNA"/>
</dbReference>
<reference evidence="1 2" key="1">
    <citation type="submission" date="2018-11" db="EMBL/GenBank/DDBJ databases">
        <title>Species Designations Belie Phenotypic and Genotypic Heterogeneity in Oral Streptococci.</title>
        <authorList>
            <person name="Velsko I."/>
        </authorList>
    </citation>
    <scope>NUCLEOTIDE SEQUENCE [LARGE SCALE GENOMIC DNA]</scope>
    <source>
        <strain evidence="1 2">BCC11</strain>
    </source>
</reference>
<proteinExistence type="predicted"/>